<feature type="transmembrane region" description="Helical" evidence="7">
    <location>
        <begin position="254"/>
        <end position="274"/>
    </location>
</feature>
<dbReference type="InterPro" id="IPR020846">
    <property type="entry name" value="MFS_dom"/>
</dbReference>
<evidence type="ECO:0000259" key="8">
    <source>
        <dbReference type="PROSITE" id="PS50850"/>
    </source>
</evidence>
<dbReference type="SUPFAM" id="SSF103473">
    <property type="entry name" value="MFS general substrate transporter"/>
    <property type="match status" value="1"/>
</dbReference>
<feature type="transmembrane region" description="Helical" evidence="7">
    <location>
        <begin position="281"/>
        <end position="299"/>
    </location>
</feature>
<dbReference type="Proteomes" id="UP000247459">
    <property type="component" value="Unassembled WGS sequence"/>
</dbReference>
<feature type="transmembrane region" description="Helical" evidence="7">
    <location>
        <begin position="134"/>
        <end position="156"/>
    </location>
</feature>
<feature type="transmembrane region" description="Helical" evidence="7">
    <location>
        <begin position="336"/>
        <end position="362"/>
    </location>
</feature>
<keyword evidence="6 7" id="KW-0472">Membrane</keyword>
<feature type="transmembrane region" description="Helical" evidence="7">
    <location>
        <begin position="162"/>
        <end position="180"/>
    </location>
</feature>
<feature type="domain" description="Major facilitator superfamily (MFS) profile" evidence="8">
    <location>
        <begin position="6"/>
        <end position="394"/>
    </location>
</feature>
<evidence type="ECO:0000313" key="10">
    <source>
        <dbReference type="Proteomes" id="UP000247459"/>
    </source>
</evidence>
<evidence type="ECO:0000256" key="4">
    <source>
        <dbReference type="ARBA" id="ARBA00022692"/>
    </source>
</evidence>
<gene>
    <name evidence="9" type="ORF">PIL02S_01506</name>
</gene>
<dbReference type="EMBL" id="PRLG01000012">
    <property type="protein sequence ID" value="PYY30141.1"/>
    <property type="molecule type" value="Genomic_DNA"/>
</dbReference>
<organism evidence="9 10">
    <name type="scientific">Paenibacillus illinoisensis</name>
    <dbReference type="NCBI Taxonomy" id="59845"/>
    <lineage>
        <taxon>Bacteria</taxon>
        <taxon>Bacillati</taxon>
        <taxon>Bacillota</taxon>
        <taxon>Bacilli</taxon>
        <taxon>Bacillales</taxon>
        <taxon>Paenibacillaceae</taxon>
        <taxon>Paenibacillus</taxon>
    </lineage>
</organism>
<keyword evidence="9" id="KW-0436">Ligase</keyword>
<dbReference type="OrthoDB" id="2942684at2"/>
<dbReference type="PANTHER" id="PTHR43266:SF8">
    <property type="entry name" value="MACROLIDE-EFFLUX PROTEIN"/>
    <property type="match status" value="1"/>
</dbReference>
<evidence type="ECO:0000256" key="3">
    <source>
        <dbReference type="ARBA" id="ARBA00022475"/>
    </source>
</evidence>
<dbReference type="Gene3D" id="1.20.1250.20">
    <property type="entry name" value="MFS general substrate transporter like domains"/>
    <property type="match status" value="2"/>
</dbReference>
<feature type="transmembrane region" description="Helical" evidence="7">
    <location>
        <begin position="368"/>
        <end position="390"/>
    </location>
</feature>
<dbReference type="InterPro" id="IPR036259">
    <property type="entry name" value="MFS_trans_sf"/>
</dbReference>
<protein>
    <submittedName>
        <fullName evidence="9">MFS transporter</fullName>
        <ecNumber evidence="9">6.1.1.12</ecNumber>
    </submittedName>
</protein>
<dbReference type="GO" id="GO:0022857">
    <property type="term" value="F:transmembrane transporter activity"/>
    <property type="evidence" value="ECO:0007669"/>
    <property type="project" value="InterPro"/>
</dbReference>
<feature type="transmembrane region" description="Helical" evidence="7">
    <location>
        <begin position="218"/>
        <end position="242"/>
    </location>
</feature>
<evidence type="ECO:0000256" key="6">
    <source>
        <dbReference type="ARBA" id="ARBA00023136"/>
    </source>
</evidence>
<comment type="subcellular location">
    <subcellularLocation>
        <location evidence="1">Cell membrane</location>
        <topology evidence="1">Multi-pass membrane protein</topology>
    </subcellularLocation>
</comment>
<proteinExistence type="predicted"/>
<dbReference type="RefSeq" id="WP_095362337.1">
    <property type="nucleotide sequence ID" value="NZ_PRLG01000012.1"/>
</dbReference>
<dbReference type="GO" id="GO:0004815">
    <property type="term" value="F:aspartate-tRNA ligase activity"/>
    <property type="evidence" value="ECO:0007669"/>
    <property type="project" value="UniProtKB-EC"/>
</dbReference>
<feature type="transmembrane region" description="Helical" evidence="7">
    <location>
        <begin position="44"/>
        <end position="64"/>
    </location>
</feature>
<keyword evidence="2" id="KW-0813">Transport</keyword>
<comment type="caution">
    <text evidence="9">The sequence shown here is derived from an EMBL/GenBank/DDBJ whole genome shotgun (WGS) entry which is preliminary data.</text>
</comment>
<dbReference type="EC" id="6.1.1.12" evidence="9"/>
<evidence type="ECO:0000256" key="2">
    <source>
        <dbReference type="ARBA" id="ARBA00022448"/>
    </source>
</evidence>
<feature type="transmembrane region" description="Helical" evidence="7">
    <location>
        <begin position="12"/>
        <end position="32"/>
    </location>
</feature>
<accession>A0A2W0D2M0</accession>
<sequence length="406" mass="44189">MFRNPYVRTIVISRLLLQLGIWVRNFAILLYVTDLTNNDPQAVSWISVAEYAPIFIFAIIGGTFADRWRPKHTMVWCDLLSSLSAVVVLVALMFGPWYSVLLGTLVSAVFSQFSQPSAMKLFKQHVPSEGLQGVMAMFQTLVAVFMVVGPMIGTVIYQNYGIEVSLFLTSVMFLLSGLVLSRLPKDEGGTVATGIRGSFHQELAEGFRYVYANVALRALVMTFAVAGLAAGLIQPLMLFVVIDNLGQDKTFLQWLLMVNGAAMLVGGAIIMSAAKKLQPQVLLAAGLLISALGTIMMGWSTNILLTMIAQVINGFFYPWIHVGIQTMIMRNTDTNYIGRVGGAVTPVFMGMMVISMSSAGYLMNQLNLTTVVTVSGVLFLAGAFILLLMLPKGKGVSGSHVMRNSE</sequence>
<keyword evidence="5 7" id="KW-1133">Transmembrane helix</keyword>
<evidence type="ECO:0000256" key="7">
    <source>
        <dbReference type="SAM" id="Phobius"/>
    </source>
</evidence>
<name>A0A2W0D2M0_9BACL</name>
<keyword evidence="4 7" id="KW-0812">Transmembrane</keyword>
<dbReference type="Pfam" id="PF07690">
    <property type="entry name" value="MFS_1"/>
    <property type="match status" value="1"/>
</dbReference>
<reference evidence="9 10" key="1">
    <citation type="submission" date="2018-01" db="EMBL/GenBank/DDBJ databases">
        <title>Genome sequence of the PGP bacterium Paenibacillus illinoisensis E3.</title>
        <authorList>
            <person name="Rolli E."/>
            <person name="Marasco R."/>
            <person name="Bessem C."/>
            <person name="Michoud G."/>
            <person name="Gaiarsa S."/>
            <person name="Borin S."/>
            <person name="Daffonchio D."/>
        </authorList>
    </citation>
    <scope>NUCLEOTIDE SEQUENCE [LARGE SCALE GENOMIC DNA]</scope>
    <source>
        <strain evidence="9 10">E3</strain>
    </source>
</reference>
<dbReference type="GO" id="GO:0005886">
    <property type="term" value="C:plasma membrane"/>
    <property type="evidence" value="ECO:0007669"/>
    <property type="project" value="UniProtKB-SubCell"/>
</dbReference>
<dbReference type="CDD" id="cd06173">
    <property type="entry name" value="MFS_MefA_like"/>
    <property type="match status" value="1"/>
</dbReference>
<dbReference type="InterPro" id="IPR011701">
    <property type="entry name" value="MFS"/>
</dbReference>
<dbReference type="PROSITE" id="PS50850">
    <property type="entry name" value="MFS"/>
    <property type="match status" value="1"/>
</dbReference>
<evidence type="ECO:0000256" key="5">
    <source>
        <dbReference type="ARBA" id="ARBA00022989"/>
    </source>
</evidence>
<evidence type="ECO:0000313" key="9">
    <source>
        <dbReference type="EMBL" id="PYY30141.1"/>
    </source>
</evidence>
<evidence type="ECO:0000256" key="1">
    <source>
        <dbReference type="ARBA" id="ARBA00004651"/>
    </source>
</evidence>
<keyword evidence="3" id="KW-1003">Cell membrane</keyword>
<dbReference type="PANTHER" id="PTHR43266">
    <property type="entry name" value="MACROLIDE-EFFLUX PROTEIN"/>
    <property type="match status" value="1"/>
</dbReference>
<dbReference type="AlphaFoldDB" id="A0A2W0D2M0"/>